<keyword evidence="2 5" id="KW-0808">Transferase</keyword>
<sequence>MSVLSPDALQERLQALIRPGDTLWWGQATAEPLTLTRAVVAQRHALARHGGQGRLRVFVGMGASDTLQPAHADAIDFFGYAAGGPHRALAQAGVLDILPSHYSHLPGLIDEGLLPADVVLLQVSPPDAQGRYSLGLVHEYLPAAIRKARVLIGEVNPAIPWTHGSLHLQAGDFALLVDAEHPPLDQARSAPGPAEQAIAGHVAALIEDGATLQVGVGNLPEAVLAALHGHRDLGLHSGAVGDGIAALAEAGVLTHARKSQDRGVGIGGILMGGESLRRWAHRNPALQLRETRYTHDPEVLAASHRLAAINSAVEVDLTGQINSEVAGGVYVGAVGGAVDFLRGAARSRGGLPIIALPATARGATRIVARLSGPVSTPRSDAGLIVTEHGVADLRGQTLSRRVKRLIDIAAPEHRADLEQQAHTLLRQCGAAFSRSTDPLIH</sequence>
<dbReference type="InterPro" id="IPR003702">
    <property type="entry name" value="ActCoA_hydro_N"/>
</dbReference>
<dbReference type="SUPFAM" id="SSF100950">
    <property type="entry name" value="NagB/RpiA/CoA transferase-like"/>
    <property type="match status" value="2"/>
</dbReference>
<comment type="similarity">
    <text evidence="1">Belongs to the acetyl-CoA hydrolase/transferase family.</text>
</comment>
<evidence type="ECO:0000313" key="6">
    <source>
        <dbReference type="Proteomes" id="UP000595064"/>
    </source>
</evidence>
<dbReference type="EMBL" id="CP065748">
    <property type="protein sequence ID" value="QPS79802.1"/>
    <property type="molecule type" value="Genomic_DNA"/>
</dbReference>
<dbReference type="InterPro" id="IPR046433">
    <property type="entry name" value="ActCoA_hydro"/>
</dbReference>
<dbReference type="KEGG" id="dla:I6G47_22685"/>
<evidence type="ECO:0000256" key="2">
    <source>
        <dbReference type="ARBA" id="ARBA00022679"/>
    </source>
</evidence>
<dbReference type="InterPro" id="IPR026888">
    <property type="entry name" value="AcetylCoA_hyd_C"/>
</dbReference>
<dbReference type="PANTHER" id="PTHR21432:SF20">
    <property type="entry name" value="ACETYL-COA HYDROLASE"/>
    <property type="match status" value="1"/>
</dbReference>
<name>A0A7T2YPP3_9BURK</name>
<reference evidence="5 6" key="1">
    <citation type="submission" date="2020-12" db="EMBL/GenBank/DDBJ databases">
        <title>FDA dAtabase for Regulatory Grade micrObial Sequences (FDA-ARGOS): Supporting development and validation of Infectious Disease Dx tests.</title>
        <authorList>
            <person name="Sproer C."/>
            <person name="Gronow S."/>
            <person name="Severitt S."/>
            <person name="Schroder I."/>
            <person name="Tallon L."/>
            <person name="Sadzewicz L."/>
            <person name="Zhao X."/>
            <person name="Boylan J."/>
            <person name="Ott S."/>
            <person name="Bowen H."/>
            <person name="Vavikolanu K."/>
            <person name="Mehta A."/>
            <person name="Aluvathingal J."/>
            <person name="Nadendla S."/>
            <person name="Lowell S."/>
            <person name="Myers T."/>
            <person name="Yan Y."/>
            <person name="Sichtig H."/>
        </authorList>
    </citation>
    <scope>NUCLEOTIDE SEQUENCE [LARGE SCALE GENOMIC DNA]</scope>
    <source>
        <strain evidence="5 6">FDAARGOS_890</strain>
    </source>
</reference>
<evidence type="ECO:0000259" key="3">
    <source>
        <dbReference type="Pfam" id="PF02550"/>
    </source>
</evidence>
<dbReference type="PANTHER" id="PTHR21432">
    <property type="entry name" value="ACETYL-COA HYDROLASE-RELATED"/>
    <property type="match status" value="1"/>
</dbReference>
<dbReference type="Gene3D" id="3.40.1080.20">
    <property type="entry name" value="Acetyl-CoA hydrolase/transferase C-terminal domain"/>
    <property type="match status" value="1"/>
</dbReference>
<dbReference type="InterPro" id="IPR037171">
    <property type="entry name" value="NagB/RpiA_transferase-like"/>
</dbReference>
<feature type="domain" description="Acetyl-CoA hydrolase/transferase C-terminal" evidence="4">
    <location>
        <begin position="272"/>
        <end position="421"/>
    </location>
</feature>
<accession>A0A7T2YPP3</accession>
<dbReference type="InterPro" id="IPR038460">
    <property type="entry name" value="AcetylCoA_hyd_C_sf"/>
</dbReference>
<dbReference type="Gene3D" id="3.30.750.70">
    <property type="entry name" value="4-hydroxybutyrate coenzyme like domains"/>
    <property type="match status" value="1"/>
</dbReference>
<evidence type="ECO:0000256" key="1">
    <source>
        <dbReference type="ARBA" id="ARBA00009632"/>
    </source>
</evidence>
<dbReference type="Pfam" id="PF02550">
    <property type="entry name" value="AcetylCoA_hydro"/>
    <property type="match status" value="1"/>
</dbReference>
<dbReference type="GO" id="GO:0006083">
    <property type="term" value="P:acetate metabolic process"/>
    <property type="evidence" value="ECO:0007669"/>
    <property type="project" value="InterPro"/>
</dbReference>
<dbReference type="Gene3D" id="3.40.1080.10">
    <property type="entry name" value="Glutaconate Coenzyme A-transferase"/>
    <property type="match status" value="1"/>
</dbReference>
<dbReference type="AlphaFoldDB" id="A0A7T2YPP3"/>
<keyword evidence="5" id="KW-0378">Hydrolase</keyword>
<evidence type="ECO:0000313" key="5">
    <source>
        <dbReference type="EMBL" id="QPS79802.1"/>
    </source>
</evidence>
<dbReference type="RefSeq" id="WP_016452189.1">
    <property type="nucleotide sequence ID" value="NZ_CP065748.1"/>
</dbReference>
<evidence type="ECO:0000259" key="4">
    <source>
        <dbReference type="Pfam" id="PF13336"/>
    </source>
</evidence>
<dbReference type="Pfam" id="PF13336">
    <property type="entry name" value="AcetylCoA_hyd_C"/>
    <property type="match status" value="1"/>
</dbReference>
<protein>
    <submittedName>
        <fullName evidence="5">Acetyl-CoA hydrolase/transferase family protein</fullName>
    </submittedName>
</protein>
<dbReference type="GO" id="GO:0008775">
    <property type="term" value="F:acetate CoA-transferase activity"/>
    <property type="evidence" value="ECO:0007669"/>
    <property type="project" value="InterPro"/>
</dbReference>
<keyword evidence="6" id="KW-1185">Reference proteome</keyword>
<dbReference type="Proteomes" id="UP000595064">
    <property type="component" value="Chromosome"/>
</dbReference>
<organism evidence="5 6">
    <name type="scientific">Delftia lacustris</name>
    <dbReference type="NCBI Taxonomy" id="558537"/>
    <lineage>
        <taxon>Bacteria</taxon>
        <taxon>Pseudomonadati</taxon>
        <taxon>Pseudomonadota</taxon>
        <taxon>Betaproteobacteria</taxon>
        <taxon>Burkholderiales</taxon>
        <taxon>Comamonadaceae</taxon>
        <taxon>Delftia</taxon>
    </lineage>
</organism>
<gene>
    <name evidence="5" type="ORF">I6G47_22685</name>
</gene>
<proteinExistence type="inferred from homology"/>
<feature type="domain" description="Acetyl-CoA hydrolase/transferase N-terminal" evidence="3">
    <location>
        <begin position="16"/>
        <end position="165"/>
    </location>
</feature>
<dbReference type="GO" id="GO:0016787">
    <property type="term" value="F:hydrolase activity"/>
    <property type="evidence" value="ECO:0007669"/>
    <property type="project" value="UniProtKB-KW"/>
</dbReference>